<keyword evidence="8" id="KW-0032">Aminotransferase</keyword>
<dbReference type="InterPro" id="IPR015421">
    <property type="entry name" value="PyrdxlP-dep_Trfase_major"/>
</dbReference>
<dbReference type="InterPro" id="IPR001917">
    <property type="entry name" value="Aminotrans_II_pyridoxalP_BS"/>
</dbReference>
<dbReference type="RefSeq" id="WP_274268641.1">
    <property type="nucleotide sequence ID" value="NZ_CP117880.1"/>
</dbReference>
<dbReference type="EMBL" id="CP117880">
    <property type="protein sequence ID" value="WDF69933.1"/>
    <property type="molecule type" value="Genomic_DNA"/>
</dbReference>
<dbReference type="InterPro" id="IPR004839">
    <property type="entry name" value="Aminotransferase_I/II_large"/>
</dbReference>
<evidence type="ECO:0000256" key="5">
    <source>
        <dbReference type="ARBA" id="ARBA00022898"/>
    </source>
</evidence>
<dbReference type="SUPFAM" id="SSF53383">
    <property type="entry name" value="PLP-dependent transferases"/>
    <property type="match status" value="1"/>
</dbReference>
<keyword evidence="4" id="KW-0808">Transferase</keyword>
<proteinExistence type="inferred from homology"/>
<dbReference type="Gene3D" id="3.90.1150.10">
    <property type="entry name" value="Aspartate Aminotransferase, domain 1"/>
    <property type="match status" value="1"/>
</dbReference>
<dbReference type="InterPro" id="IPR015424">
    <property type="entry name" value="PyrdxlP-dep_Trfase"/>
</dbReference>
<dbReference type="InterPro" id="IPR015422">
    <property type="entry name" value="PyrdxlP-dep_Trfase_small"/>
</dbReference>
<name>A0ABY7WK11_9SPHI</name>
<evidence type="ECO:0000313" key="9">
    <source>
        <dbReference type="Proteomes" id="UP001221558"/>
    </source>
</evidence>
<comment type="cofactor">
    <cofactor evidence="1 6">
        <name>pyridoxal 5'-phosphate</name>
        <dbReference type="ChEBI" id="CHEBI:597326"/>
    </cofactor>
</comment>
<keyword evidence="5 6" id="KW-0663">Pyridoxal phosphate</keyword>
<dbReference type="GO" id="GO:0008483">
    <property type="term" value="F:transaminase activity"/>
    <property type="evidence" value="ECO:0007669"/>
    <property type="project" value="UniProtKB-KW"/>
</dbReference>
<dbReference type="Proteomes" id="UP001221558">
    <property type="component" value="Chromosome"/>
</dbReference>
<evidence type="ECO:0000256" key="6">
    <source>
        <dbReference type="RuleBase" id="RU003693"/>
    </source>
</evidence>
<evidence type="ECO:0000256" key="3">
    <source>
        <dbReference type="ARBA" id="ARBA00010008"/>
    </source>
</evidence>
<evidence type="ECO:0000313" key="8">
    <source>
        <dbReference type="EMBL" id="WDF69933.1"/>
    </source>
</evidence>
<dbReference type="Pfam" id="PF00155">
    <property type="entry name" value="Aminotran_1_2"/>
    <property type="match status" value="1"/>
</dbReference>
<dbReference type="Gene3D" id="3.40.640.10">
    <property type="entry name" value="Type I PLP-dependent aspartate aminotransferase-like (Major domain)"/>
    <property type="match status" value="1"/>
</dbReference>
<dbReference type="PANTHER" id="PTHR13693:SF77">
    <property type="entry name" value="8-AMINO-7-OXONONANOATE SYNTHASE"/>
    <property type="match status" value="1"/>
</dbReference>
<accession>A0ABY7WK11</accession>
<evidence type="ECO:0000256" key="1">
    <source>
        <dbReference type="ARBA" id="ARBA00001933"/>
    </source>
</evidence>
<protein>
    <submittedName>
        <fullName evidence="8">Pyridoxal phosphate-dependent aminotransferase family protein</fullName>
    </submittedName>
</protein>
<gene>
    <name evidence="8" type="ORF">PQ465_06030</name>
</gene>
<dbReference type="PROSITE" id="PS00599">
    <property type="entry name" value="AA_TRANSFER_CLASS_2"/>
    <property type="match status" value="1"/>
</dbReference>
<evidence type="ECO:0000259" key="7">
    <source>
        <dbReference type="Pfam" id="PF00155"/>
    </source>
</evidence>
<comment type="similarity">
    <text evidence="3">Belongs to the class-II pyridoxal-phosphate-dependent aminotransferase family. BioF subfamily.</text>
</comment>
<feature type="domain" description="Aminotransferase class I/classII large" evidence="7">
    <location>
        <begin position="29"/>
        <end position="351"/>
    </location>
</feature>
<sequence length="370" mass="39900">MESLVSSWTKELDGRAATATLRQQQGTRNKVDFCSNDYLGLARNDAFQARLLAVAQQEPAALTGASGSRIIRGHADAVAEVEQHIAYTHGNASALLVGSGYLANLALFSCLLKRGDSILLDEKIHRSVHDGCKLSMATKWKFRHNDLTHLESCLRKAKGRVLVAVESLYSMDGDFAPLEDIITLANRYGAAVIVDEAHAAGVFGCGVVHQKGLQEQVLATVVTYGKAFGLAGAAILGSKLLTDYLLNFSAPLIYTTGLPIYHATAIRTAYGFLADNPSLALSLQNLLARFAQQGMKTTSAAVSPIQSVRFSDSTCLLAATAVMQQNGLDVYPIFPPTVAVGAERLRICMHTFNTPSEIDLLGKYIRAWQQ</sequence>
<evidence type="ECO:0000256" key="2">
    <source>
        <dbReference type="ARBA" id="ARBA00005189"/>
    </source>
</evidence>
<evidence type="ECO:0000256" key="4">
    <source>
        <dbReference type="ARBA" id="ARBA00022679"/>
    </source>
</evidence>
<reference evidence="8 9" key="1">
    <citation type="submission" date="2023-02" db="EMBL/GenBank/DDBJ databases">
        <title>Genome sequence of Sphingobacterium sp. KACC 22765.</title>
        <authorList>
            <person name="Kim S."/>
            <person name="Heo J."/>
            <person name="Kwon S.-W."/>
        </authorList>
    </citation>
    <scope>NUCLEOTIDE SEQUENCE [LARGE SCALE GENOMIC DNA]</scope>
    <source>
        <strain evidence="8 9">KACC 22765</strain>
    </source>
</reference>
<comment type="pathway">
    <text evidence="2">Lipid metabolism.</text>
</comment>
<keyword evidence="9" id="KW-1185">Reference proteome</keyword>
<organism evidence="8 9">
    <name type="scientific">Sphingobacterium oryzagri</name>
    <dbReference type="NCBI Taxonomy" id="3025669"/>
    <lineage>
        <taxon>Bacteria</taxon>
        <taxon>Pseudomonadati</taxon>
        <taxon>Bacteroidota</taxon>
        <taxon>Sphingobacteriia</taxon>
        <taxon>Sphingobacteriales</taxon>
        <taxon>Sphingobacteriaceae</taxon>
        <taxon>Sphingobacterium</taxon>
    </lineage>
</organism>
<dbReference type="InterPro" id="IPR050087">
    <property type="entry name" value="AON_synthase_class-II"/>
</dbReference>
<dbReference type="PANTHER" id="PTHR13693">
    <property type="entry name" value="CLASS II AMINOTRANSFERASE/8-AMINO-7-OXONONANOATE SYNTHASE"/>
    <property type="match status" value="1"/>
</dbReference>